<keyword evidence="3" id="KW-1185">Reference proteome</keyword>
<evidence type="ECO:0000313" key="3">
    <source>
        <dbReference type="Proteomes" id="UP000198356"/>
    </source>
</evidence>
<dbReference type="RefSeq" id="WP_089408622.1">
    <property type="nucleotide sequence ID" value="NZ_FZOU01000003.1"/>
</dbReference>
<dbReference type="Pfam" id="PF21849">
    <property type="entry name" value="DUF6908"/>
    <property type="match status" value="1"/>
</dbReference>
<dbReference type="OrthoDB" id="117513at2"/>
<proteinExistence type="predicted"/>
<sequence length="139" mass="16307">MKTILQLLRKAGGYRRELYLRVENPPYQPLVIEAIPEPGPLGLRCLSVAHYGEQNGDLMRDPEMCFELSNPLRLGFSLVPYHWRNDYVGIEQYSRSIQGDNYVFDTDLYAQHENFAAQWDRNLRSQGFVEAFDRKHTQR</sequence>
<evidence type="ECO:0000259" key="1">
    <source>
        <dbReference type="Pfam" id="PF21849"/>
    </source>
</evidence>
<dbReference type="InterPro" id="IPR054203">
    <property type="entry name" value="DUF6908"/>
</dbReference>
<feature type="domain" description="DUF6908" evidence="1">
    <location>
        <begin position="2"/>
        <end position="129"/>
    </location>
</feature>
<protein>
    <recommendedName>
        <fullName evidence="1">DUF6908 domain-containing protein</fullName>
    </recommendedName>
</protein>
<name>A0A239JCC4_9BACT</name>
<organism evidence="2 3">
    <name type="scientific">Granulicella rosea</name>
    <dbReference type="NCBI Taxonomy" id="474952"/>
    <lineage>
        <taxon>Bacteria</taxon>
        <taxon>Pseudomonadati</taxon>
        <taxon>Acidobacteriota</taxon>
        <taxon>Terriglobia</taxon>
        <taxon>Terriglobales</taxon>
        <taxon>Acidobacteriaceae</taxon>
        <taxon>Granulicella</taxon>
    </lineage>
</organism>
<dbReference type="AlphaFoldDB" id="A0A239JCC4"/>
<gene>
    <name evidence="2" type="ORF">SAMN05421770_103544</name>
</gene>
<accession>A0A239JCC4</accession>
<dbReference type="EMBL" id="FZOU01000003">
    <property type="protein sequence ID" value="SNT03495.1"/>
    <property type="molecule type" value="Genomic_DNA"/>
</dbReference>
<evidence type="ECO:0000313" key="2">
    <source>
        <dbReference type="EMBL" id="SNT03495.1"/>
    </source>
</evidence>
<dbReference type="Proteomes" id="UP000198356">
    <property type="component" value="Unassembled WGS sequence"/>
</dbReference>
<reference evidence="2 3" key="1">
    <citation type="submission" date="2017-06" db="EMBL/GenBank/DDBJ databases">
        <authorList>
            <person name="Kim H.J."/>
            <person name="Triplett B.A."/>
        </authorList>
    </citation>
    <scope>NUCLEOTIDE SEQUENCE [LARGE SCALE GENOMIC DNA]</scope>
    <source>
        <strain evidence="2 3">DSM 18704</strain>
    </source>
</reference>